<evidence type="ECO:0000313" key="2">
    <source>
        <dbReference type="EMBL" id="QFQ01774.1"/>
    </source>
</evidence>
<dbReference type="Proteomes" id="UP000326711">
    <property type="component" value="Chromosome"/>
</dbReference>
<organism evidence="2 3">
    <name type="scientific">Corynebacterium urogenitale</name>
    <dbReference type="NCBI Taxonomy" id="2487892"/>
    <lineage>
        <taxon>Bacteria</taxon>
        <taxon>Bacillati</taxon>
        <taxon>Actinomycetota</taxon>
        <taxon>Actinomycetes</taxon>
        <taxon>Mycobacteriales</taxon>
        <taxon>Corynebacteriaceae</taxon>
        <taxon>Corynebacterium</taxon>
    </lineage>
</organism>
<dbReference type="RefSeq" id="WP_201738915.1">
    <property type="nucleotide sequence ID" value="NZ_CP045032.1"/>
</dbReference>
<name>A0A5J6Z473_9CORY</name>
<evidence type="ECO:0000256" key="1">
    <source>
        <dbReference type="SAM" id="SignalP"/>
    </source>
</evidence>
<evidence type="ECO:0008006" key="4">
    <source>
        <dbReference type="Google" id="ProtNLM"/>
    </source>
</evidence>
<keyword evidence="3" id="KW-1185">Reference proteome</keyword>
<proteinExistence type="predicted"/>
<protein>
    <recommendedName>
        <fullName evidence="4">Secreted protein</fullName>
    </recommendedName>
</protein>
<feature type="signal peptide" evidence="1">
    <location>
        <begin position="1"/>
        <end position="32"/>
    </location>
</feature>
<reference evidence="3" key="1">
    <citation type="submission" date="2019-10" db="EMBL/GenBank/DDBJ databases">
        <title>Complete genome sequence of Corynebacterium urogenitalis DSM 108747, isolated from the genital tract of a cow.</title>
        <authorList>
            <person name="Ruckert C."/>
            <person name="Ballas P."/>
            <person name="Wagener K."/>
            <person name="Drillich M."/>
            <person name="Kaempfer P."/>
            <person name="Busse H.-J."/>
            <person name="Ehling-Schulz M."/>
        </authorList>
    </citation>
    <scope>NUCLEOTIDE SEQUENCE [LARGE SCALE GENOMIC DNA]</scope>
    <source>
        <strain evidence="3">LMM 1652</strain>
    </source>
</reference>
<accession>A0A5J6Z473</accession>
<sequence length="208" mass="21666" precursor="true">MTPQMEDLIVKSQKSIAARGALVLVAAGSAMALTACGAGQISQTANQVPAVNGTNGNAELVSLRDASLSIGLDGETYVKFTAGNIEDGAQDVKLESIEVDGKDVALEGKGTIEPGCNLVTDTPDVIKDLKSAGKNTCNTYASPKLSDAKDIYPGGSKPAKFTFDTGVIEVNLPVVGEQPVSGEFHRDGSAQIVDKQEFHKDSHEGHSH</sequence>
<dbReference type="AlphaFoldDB" id="A0A5J6Z473"/>
<dbReference type="KEGG" id="cuo:CUROG_01870"/>
<dbReference type="EMBL" id="CP045032">
    <property type="protein sequence ID" value="QFQ01774.1"/>
    <property type="molecule type" value="Genomic_DNA"/>
</dbReference>
<keyword evidence="1" id="KW-0732">Signal</keyword>
<evidence type="ECO:0000313" key="3">
    <source>
        <dbReference type="Proteomes" id="UP000326711"/>
    </source>
</evidence>
<gene>
    <name evidence="2" type="ORF">CUROG_01870</name>
</gene>
<feature type="chain" id="PRO_5038335598" description="Secreted protein" evidence="1">
    <location>
        <begin position="33"/>
        <end position="208"/>
    </location>
</feature>